<sequence length="137" mass="14857">MSHTVHLKPLTPLRPPDPAWPSVVFPMDDDAMTEESAHVPPAQPSTGLHILLKSVIGDCRKCDASGAIEIPAGLINVLLEMFLSMEKKMCHLEETIDRLKASVDAKTSTTTNPILSCLTELENKLAGSPVVIKMIDC</sequence>
<accession>A0A0L6UGB7</accession>
<evidence type="ECO:0000313" key="1">
    <source>
        <dbReference type="EMBL" id="KNZ46830.1"/>
    </source>
</evidence>
<dbReference type="Proteomes" id="UP000037035">
    <property type="component" value="Unassembled WGS sequence"/>
</dbReference>
<gene>
    <name evidence="1" type="ORF">VP01_6910g1</name>
</gene>
<reference evidence="1 2" key="1">
    <citation type="submission" date="2015-08" db="EMBL/GenBank/DDBJ databases">
        <title>Next Generation Sequencing and Analysis of the Genome of Puccinia sorghi L Schw, the Causal Agent of Maize Common Rust.</title>
        <authorList>
            <person name="Rochi L."/>
            <person name="Burguener G."/>
            <person name="Darino M."/>
            <person name="Turjanski A."/>
            <person name="Kreff E."/>
            <person name="Dieguez M.J."/>
            <person name="Sacco F."/>
        </authorList>
    </citation>
    <scope>NUCLEOTIDE SEQUENCE [LARGE SCALE GENOMIC DNA]</scope>
    <source>
        <strain evidence="1 2">RO10H11247</strain>
    </source>
</reference>
<keyword evidence="2" id="KW-1185">Reference proteome</keyword>
<evidence type="ECO:0000313" key="2">
    <source>
        <dbReference type="Proteomes" id="UP000037035"/>
    </source>
</evidence>
<comment type="caution">
    <text evidence="1">The sequence shown here is derived from an EMBL/GenBank/DDBJ whole genome shotgun (WGS) entry which is preliminary data.</text>
</comment>
<proteinExistence type="predicted"/>
<protein>
    <submittedName>
        <fullName evidence="1">Uncharacterized protein</fullName>
    </submittedName>
</protein>
<name>A0A0L6UGB7_9BASI</name>
<dbReference type="VEuPathDB" id="FungiDB:VP01_6910g1"/>
<dbReference type="EMBL" id="LAVV01012284">
    <property type="protein sequence ID" value="KNZ46830.1"/>
    <property type="molecule type" value="Genomic_DNA"/>
</dbReference>
<organism evidence="1 2">
    <name type="scientific">Puccinia sorghi</name>
    <dbReference type="NCBI Taxonomy" id="27349"/>
    <lineage>
        <taxon>Eukaryota</taxon>
        <taxon>Fungi</taxon>
        <taxon>Dikarya</taxon>
        <taxon>Basidiomycota</taxon>
        <taxon>Pucciniomycotina</taxon>
        <taxon>Pucciniomycetes</taxon>
        <taxon>Pucciniales</taxon>
        <taxon>Pucciniaceae</taxon>
        <taxon>Puccinia</taxon>
    </lineage>
</organism>
<dbReference type="AlphaFoldDB" id="A0A0L6UGB7"/>